<dbReference type="SUPFAM" id="SSF52954">
    <property type="entry name" value="Class II aaRS ABD-related"/>
    <property type="match status" value="1"/>
</dbReference>
<feature type="compositionally biased region" description="Basic and acidic residues" evidence="2">
    <location>
        <begin position="505"/>
        <end position="517"/>
    </location>
</feature>
<feature type="compositionally biased region" description="Polar residues" evidence="2">
    <location>
        <begin position="105"/>
        <end position="114"/>
    </location>
</feature>
<dbReference type="InterPro" id="IPR052600">
    <property type="entry name" value="Nuc_rcpt_coact/corep"/>
</dbReference>
<dbReference type="Proteomes" id="UP001303373">
    <property type="component" value="Chromosome 1"/>
</dbReference>
<feature type="domain" description="RRM" evidence="3">
    <location>
        <begin position="352"/>
        <end position="423"/>
    </location>
</feature>
<evidence type="ECO:0000313" key="5">
    <source>
        <dbReference type="Proteomes" id="UP001303373"/>
    </source>
</evidence>
<dbReference type="InterPro" id="IPR012677">
    <property type="entry name" value="Nucleotide-bd_a/b_plait_sf"/>
</dbReference>
<dbReference type="SUPFAM" id="SSF54928">
    <property type="entry name" value="RNA-binding domain, RBD"/>
    <property type="match status" value="1"/>
</dbReference>
<feature type="compositionally biased region" description="Polar residues" evidence="2">
    <location>
        <begin position="426"/>
        <end position="435"/>
    </location>
</feature>
<gene>
    <name evidence="4" type="ORF">R9X50_00062900</name>
</gene>
<name>A0AAQ3M0L6_9PEZI</name>
<sequence>MNSDTASEPPDEPHLRSEPHLLSPASPKPITFPRPANIPVLEMQMDVGFNQTEIHISDPATRNTEVRPDFWRDPVEENQQIDATDEEPGLKTDMAPAESEAADYSNGTLSQPETSEIAPQMSEIPYRAELPAQIPSSNSNQPQPSPTDLIVSPAVTSMADQAIEQLQGASQMRPVDVQSLLKSLSNSTPNPPETANAAPSGDSMTVTTTLSSSQPPAPGTEDVPTVSALGLGEPPAGLPPRPPPQDQPLISPTYARSQIAETPNGYAKYHASPTSAINVQVPSLATLAYPPTAHTSTDPSREGRLDADKTIAPWDPEMQKWDIEVQKKYDRFIEEERNYVNEGRWDQFPVGSRLFVGNLSSEKVTKRDIYHVFHRYGDLAQISIKQAFGFVQFLRSEDCMQALNGEQGTQIREKRIHLEVSKPQKPRNSQQNNPGRRSRSPDYNRGGKPPANVDRYVSESGRNNGGRGARDHRRDGRRDGGRDGGRDRGRDRGHRNFRSPTPPSRDGHRGRYEDRYRTRSRSPGYGRDKRHRSPSPRRSEDDDLPLPRRGPRDVPDVQIIVLDNLDRDFIAWVERAFSSRNVRVDVLLLSPQLSEQAVIRRQIIEGVVAVTKLTRRNQDTGKIGLQIFDRSQGTANVKFEEYEGLDPSICVELVLRAKTTQATPTSYSNGSNTYGGPSSYAPPASQTYSNYNALPPQPSTGYGAPPSGYPPMPFGQQAPPFPPSATTTPPNVQNMISSLDPSGLQSLLSAMNQAPPTAPQVGGTGAPYAQQALSQQQQAAMQAFQNNPQALASFMQQQQRPQQTAGPTTGGVAPGAQPNAGGQVNMQDILARLGTYKQ</sequence>
<feature type="region of interest" description="Disordered" evidence="2">
    <location>
        <begin position="793"/>
        <end position="825"/>
    </location>
</feature>
<dbReference type="InterPro" id="IPR035979">
    <property type="entry name" value="RBD_domain_sf"/>
</dbReference>
<dbReference type="PANTHER" id="PTHR23295:SF6">
    <property type="entry name" value="NEOSIN, ISOFORM A"/>
    <property type="match status" value="1"/>
</dbReference>
<protein>
    <recommendedName>
        <fullName evidence="3">RRM domain-containing protein</fullName>
    </recommendedName>
</protein>
<reference evidence="4 5" key="1">
    <citation type="submission" date="2023-11" db="EMBL/GenBank/DDBJ databases">
        <title>An acidophilic fungus is an integral part of prey digestion in a carnivorous sundew plant.</title>
        <authorList>
            <person name="Tsai I.J."/>
        </authorList>
    </citation>
    <scope>NUCLEOTIDE SEQUENCE [LARGE SCALE GENOMIC DNA]</scope>
    <source>
        <strain evidence="4">169a</strain>
    </source>
</reference>
<feature type="compositionally biased region" description="Low complexity" evidence="2">
    <location>
        <begin position="185"/>
        <end position="200"/>
    </location>
</feature>
<feature type="compositionally biased region" description="Polar residues" evidence="2">
    <location>
        <begin position="663"/>
        <end position="676"/>
    </location>
</feature>
<feature type="compositionally biased region" description="Basic and acidic residues" evidence="2">
    <location>
        <begin position="468"/>
        <end position="490"/>
    </location>
</feature>
<feature type="compositionally biased region" description="Low complexity" evidence="2">
    <location>
        <begin position="793"/>
        <end position="807"/>
    </location>
</feature>
<dbReference type="AlphaFoldDB" id="A0AAQ3M0L6"/>
<dbReference type="InterPro" id="IPR000504">
    <property type="entry name" value="RRM_dom"/>
</dbReference>
<dbReference type="PANTHER" id="PTHR23295">
    <property type="entry name" value="NUCLEAR RECEPTOR COACTIVATOR 5-RELATED"/>
    <property type="match status" value="1"/>
</dbReference>
<keyword evidence="1" id="KW-0694">RNA-binding</keyword>
<dbReference type="PROSITE" id="PS50102">
    <property type="entry name" value="RRM"/>
    <property type="match status" value="1"/>
</dbReference>
<feature type="compositionally biased region" description="Pro residues" evidence="2">
    <location>
        <begin position="707"/>
        <end position="722"/>
    </location>
</feature>
<evidence type="ECO:0000313" key="4">
    <source>
        <dbReference type="EMBL" id="WPG97847.1"/>
    </source>
</evidence>
<dbReference type="Pfam" id="PF00076">
    <property type="entry name" value="RRM_1"/>
    <property type="match status" value="1"/>
</dbReference>
<feature type="compositionally biased region" description="Pro residues" evidence="2">
    <location>
        <begin position="236"/>
        <end position="246"/>
    </location>
</feature>
<proteinExistence type="predicted"/>
<dbReference type="GO" id="GO:0003723">
    <property type="term" value="F:RNA binding"/>
    <property type="evidence" value="ECO:0007669"/>
    <property type="project" value="UniProtKB-UniRule"/>
</dbReference>
<feature type="compositionally biased region" description="Basic and acidic residues" evidence="2">
    <location>
        <begin position="64"/>
        <end position="75"/>
    </location>
</feature>
<evidence type="ECO:0000256" key="1">
    <source>
        <dbReference type="PROSITE-ProRule" id="PRU00176"/>
    </source>
</evidence>
<evidence type="ECO:0000256" key="2">
    <source>
        <dbReference type="SAM" id="MobiDB-lite"/>
    </source>
</evidence>
<accession>A0AAQ3M0L6</accession>
<feature type="compositionally biased region" description="Polar residues" evidence="2">
    <location>
        <begin position="202"/>
        <end position="214"/>
    </location>
</feature>
<dbReference type="Gene3D" id="3.30.70.330">
    <property type="match status" value="1"/>
</dbReference>
<feature type="region of interest" description="Disordered" evidence="2">
    <location>
        <begin position="1"/>
        <end position="37"/>
    </location>
</feature>
<feature type="region of interest" description="Disordered" evidence="2">
    <location>
        <begin position="416"/>
        <end position="553"/>
    </location>
</feature>
<dbReference type="EMBL" id="CP138580">
    <property type="protein sequence ID" value="WPG97847.1"/>
    <property type="molecule type" value="Genomic_DNA"/>
</dbReference>
<dbReference type="SMART" id="SM00360">
    <property type="entry name" value="RRM"/>
    <property type="match status" value="1"/>
</dbReference>
<feature type="region of interest" description="Disordered" evidence="2">
    <location>
        <begin position="53"/>
        <end position="254"/>
    </location>
</feature>
<evidence type="ECO:0000259" key="3">
    <source>
        <dbReference type="PROSITE" id="PS50102"/>
    </source>
</evidence>
<organism evidence="4 5">
    <name type="scientific">Acrodontium crateriforme</name>
    <dbReference type="NCBI Taxonomy" id="150365"/>
    <lineage>
        <taxon>Eukaryota</taxon>
        <taxon>Fungi</taxon>
        <taxon>Dikarya</taxon>
        <taxon>Ascomycota</taxon>
        <taxon>Pezizomycotina</taxon>
        <taxon>Dothideomycetes</taxon>
        <taxon>Dothideomycetidae</taxon>
        <taxon>Mycosphaerellales</taxon>
        <taxon>Teratosphaeriaceae</taxon>
        <taxon>Acrodontium</taxon>
    </lineage>
</organism>
<keyword evidence="5" id="KW-1185">Reference proteome</keyword>
<feature type="region of interest" description="Disordered" evidence="2">
    <location>
        <begin position="663"/>
        <end position="722"/>
    </location>
</feature>